<evidence type="ECO:0000256" key="1">
    <source>
        <dbReference type="ARBA" id="ARBA00004651"/>
    </source>
</evidence>
<protein>
    <submittedName>
        <fullName evidence="7">LptF/LptG family permease</fullName>
    </submittedName>
</protein>
<name>A0ABT5HNW7_9CAUL</name>
<feature type="transmembrane region" description="Helical" evidence="6">
    <location>
        <begin position="339"/>
        <end position="357"/>
    </location>
</feature>
<evidence type="ECO:0000256" key="6">
    <source>
        <dbReference type="SAM" id="Phobius"/>
    </source>
</evidence>
<evidence type="ECO:0000256" key="2">
    <source>
        <dbReference type="ARBA" id="ARBA00022475"/>
    </source>
</evidence>
<evidence type="ECO:0000313" key="8">
    <source>
        <dbReference type="Proteomes" id="UP001214854"/>
    </source>
</evidence>
<sequence length="383" mass="42014">MRTIESYISKQMRVPIIGAILALTAIAILSQSLTQFDIIVERGQSAATFFKVTFLALPQLAGLIFPLAIFIGTLVALNRLHNDHEIVACYANGMSLWRIASPVVRFGVCITLLGLVMSLFVQPAASRIMRTELFKIKTDVIAAAVREGDFSTTLSGMTIYVQRIDQNGLLRQIFIRTPGPNGLDRTYSAREGRVVNPESGGQVLILRNGSTQQVSPQGVLNHLTFNEYSFDISQYVVSDSYLHFKDSDRFPHELFFPNRAMGWENHNWKKLVAEGHARISGPLYNLGFSLLAVVGVLGGAFSRHGYTRRIAMVSFIAAGIRILGFAVEAACAGAPEANFLQYVVPLGLIYVCMRTIGRNDRSATRGKARHFEALTSGAGRAAA</sequence>
<feature type="transmembrane region" description="Helical" evidence="6">
    <location>
        <begin position="283"/>
        <end position="301"/>
    </location>
</feature>
<feature type="transmembrane region" description="Helical" evidence="6">
    <location>
        <begin position="54"/>
        <end position="77"/>
    </location>
</feature>
<reference evidence="7 8" key="1">
    <citation type="submission" date="2023-01" db="EMBL/GenBank/DDBJ databases">
        <title>Novel species of the genus Asticcacaulis isolated from rivers.</title>
        <authorList>
            <person name="Lu H."/>
        </authorList>
    </citation>
    <scope>NUCLEOTIDE SEQUENCE [LARGE SCALE GENOMIC DNA]</scope>
    <source>
        <strain evidence="7 8">BYS171W</strain>
    </source>
</reference>
<keyword evidence="4 6" id="KW-1133">Transmembrane helix</keyword>
<organism evidence="7 8">
    <name type="scientific">Asticcacaulis aquaticus</name>
    <dbReference type="NCBI Taxonomy" id="2984212"/>
    <lineage>
        <taxon>Bacteria</taxon>
        <taxon>Pseudomonadati</taxon>
        <taxon>Pseudomonadota</taxon>
        <taxon>Alphaproteobacteria</taxon>
        <taxon>Caulobacterales</taxon>
        <taxon>Caulobacteraceae</taxon>
        <taxon>Asticcacaulis</taxon>
    </lineage>
</organism>
<keyword evidence="2" id="KW-1003">Cell membrane</keyword>
<gene>
    <name evidence="7" type="ORF">PQU92_00120</name>
</gene>
<accession>A0ABT5HNW7</accession>
<comment type="caution">
    <text evidence="7">The sequence shown here is derived from an EMBL/GenBank/DDBJ whole genome shotgun (WGS) entry which is preliminary data.</text>
</comment>
<feature type="transmembrane region" description="Helical" evidence="6">
    <location>
        <begin position="103"/>
        <end position="121"/>
    </location>
</feature>
<evidence type="ECO:0000256" key="4">
    <source>
        <dbReference type="ARBA" id="ARBA00022989"/>
    </source>
</evidence>
<dbReference type="Proteomes" id="UP001214854">
    <property type="component" value="Unassembled WGS sequence"/>
</dbReference>
<keyword evidence="8" id="KW-1185">Reference proteome</keyword>
<feature type="transmembrane region" description="Helical" evidence="6">
    <location>
        <begin position="12"/>
        <end position="34"/>
    </location>
</feature>
<evidence type="ECO:0000256" key="3">
    <source>
        <dbReference type="ARBA" id="ARBA00022692"/>
    </source>
</evidence>
<dbReference type="RefSeq" id="WP_272746178.1">
    <property type="nucleotide sequence ID" value="NZ_JAQQKX010000001.1"/>
</dbReference>
<feature type="transmembrane region" description="Helical" evidence="6">
    <location>
        <begin position="310"/>
        <end position="327"/>
    </location>
</feature>
<keyword evidence="5 6" id="KW-0472">Membrane</keyword>
<dbReference type="InterPro" id="IPR005495">
    <property type="entry name" value="LptG/LptF_permease"/>
</dbReference>
<dbReference type="PANTHER" id="PTHR33529:SF6">
    <property type="entry name" value="YJGP_YJGQ FAMILY PERMEASE"/>
    <property type="match status" value="1"/>
</dbReference>
<dbReference type="Pfam" id="PF03739">
    <property type="entry name" value="LptF_LptG"/>
    <property type="match status" value="1"/>
</dbReference>
<proteinExistence type="predicted"/>
<dbReference type="PANTHER" id="PTHR33529">
    <property type="entry name" value="SLR0882 PROTEIN-RELATED"/>
    <property type="match status" value="1"/>
</dbReference>
<dbReference type="EMBL" id="JAQQKX010000001">
    <property type="protein sequence ID" value="MDC7681668.1"/>
    <property type="molecule type" value="Genomic_DNA"/>
</dbReference>
<evidence type="ECO:0000256" key="5">
    <source>
        <dbReference type="ARBA" id="ARBA00023136"/>
    </source>
</evidence>
<comment type="subcellular location">
    <subcellularLocation>
        <location evidence="1">Cell membrane</location>
        <topology evidence="1">Multi-pass membrane protein</topology>
    </subcellularLocation>
</comment>
<evidence type="ECO:0000313" key="7">
    <source>
        <dbReference type="EMBL" id="MDC7681668.1"/>
    </source>
</evidence>
<keyword evidence="3 6" id="KW-0812">Transmembrane</keyword>